<sequence length="140" mass="15391">MALCICSREAVELMREKGIDDGQIIHISSIGGHRMPSANFLGANFYCGTKFMVKALTEGLRKELKALKSRIRIASLSPGLVETQFLDNYLKDHSTIKPADVYASMESLSTTNIADSVIYIMSAPPHVEIHDLLVLPVQEG</sequence>
<keyword evidence="2" id="KW-0560">Oxidoreductase</keyword>
<dbReference type="AlphaFoldDB" id="A0A8X6MP00"/>
<dbReference type="PRINTS" id="PR00081">
    <property type="entry name" value="GDHRDH"/>
</dbReference>
<comment type="caution">
    <text evidence="3">The sequence shown here is derived from an EMBL/GenBank/DDBJ whole genome shotgun (WGS) entry which is preliminary data.</text>
</comment>
<proteinExistence type="inferred from homology"/>
<evidence type="ECO:0008006" key="5">
    <source>
        <dbReference type="Google" id="ProtNLM"/>
    </source>
</evidence>
<gene>
    <name evidence="3" type="primary">DHRS11</name>
    <name evidence="3" type="ORF">NPIL_294311</name>
</gene>
<protein>
    <recommendedName>
        <fullName evidence="5">Dehydrogenase/reductase SDR family member 11</fullName>
    </recommendedName>
</protein>
<reference evidence="3" key="1">
    <citation type="submission" date="2020-08" db="EMBL/GenBank/DDBJ databases">
        <title>Multicomponent nature underlies the extraordinary mechanical properties of spider dragline silk.</title>
        <authorList>
            <person name="Kono N."/>
            <person name="Nakamura H."/>
            <person name="Mori M."/>
            <person name="Yoshida Y."/>
            <person name="Ohtoshi R."/>
            <person name="Malay A.D."/>
            <person name="Moran D.A.P."/>
            <person name="Tomita M."/>
            <person name="Numata K."/>
            <person name="Arakawa K."/>
        </authorList>
    </citation>
    <scope>NUCLEOTIDE SEQUENCE</scope>
</reference>
<dbReference type="OrthoDB" id="6417325at2759"/>
<evidence type="ECO:0000313" key="3">
    <source>
        <dbReference type="EMBL" id="GFS70302.1"/>
    </source>
</evidence>
<organism evidence="3 4">
    <name type="scientific">Nephila pilipes</name>
    <name type="common">Giant wood spider</name>
    <name type="synonym">Nephila maculata</name>
    <dbReference type="NCBI Taxonomy" id="299642"/>
    <lineage>
        <taxon>Eukaryota</taxon>
        <taxon>Metazoa</taxon>
        <taxon>Ecdysozoa</taxon>
        <taxon>Arthropoda</taxon>
        <taxon>Chelicerata</taxon>
        <taxon>Arachnida</taxon>
        <taxon>Araneae</taxon>
        <taxon>Araneomorphae</taxon>
        <taxon>Entelegynae</taxon>
        <taxon>Araneoidea</taxon>
        <taxon>Nephilidae</taxon>
        <taxon>Nephila</taxon>
    </lineage>
</organism>
<dbReference type="Pfam" id="PF00106">
    <property type="entry name" value="adh_short"/>
    <property type="match status" value="1"/>
</dbReference>
<dbReference type="PANTHER" id="PTHR43115">
    <property type="entry name" value="DEHYDROGENASE/REDUCTASE SDR FAMILY MEMBER 11"/>
    <property type="match status" value="1"/>
</dbReference>
<dbReference type="SUPFAM" id="SSF51735">
    <property type="entry name" value="NAD(P)-binding Rossmann-fold domains"/>
    <property type="match status" value="1"/>
</dbReference>
<comment type="similarity">
    <text evidence="1">Belongs to the short-chain dehydrogenases/reductases (SDR) family.</text>
</comment>
<evidence type="ECO:0000256" key="2">
    <source>
        <dbReference type="ARBA" id="ARBA00023002"/>
    </source>
</evidence>
<name>A0A8X6MP00_NEPPI</name>
<dbReference type="Proteomes" id="UP000887013">
    <property type="component" value="Unassembled WGS sequence"/>
</dbReference>
<dbReference type="Gene3D" id="3.40.50.720">
    <property type="entry name" value="NAD(P)-binding Rossmann-like Domain"/>
    <property type="match status" value="1"/>
</dbReference>
<keyword evidence="4" id="KW-1185">Reference proteome</keyword>
<dbReference type="InterPro" id="IPR002347">
    <property type="entry name" value="SDR_fam"/>
</dbReference>
<evidence type="ECO:0000256" key="1">
    <source>
        <dbReference type="ARBA" id="ARBA00006484"/>
    </source>
</evidence>
<dbReference type="PANTHER" id="PTHR43115:SF4">
    <property type="entry name" value="DEHYDROGENASE_REDUCTASE SDR FAMILY MEMBER 11"/>
    <property type="match status" value="1"/>
</dbReference>
<dbReference type="EMBL" id="BMAW01049347">
    <property type="protein sequence ID" value="GFS70302.1"/>
    <property type="molecule type" value="Genomic_DNA"/>
</dbReference>
<dbReference type="GO" id="GO:0016491">
    <property type="term" value="F:oxidoreductase activity"/>
    <property type="evidence" value="ECO:0007669"/>
    <property type="project" value="UniProtKB-KW"/>
</dbReference>
<dbReference type="InterPro" id="IPR036291">
    <property type="entry name" value="NAD(P)-bd_dom_sf"/>
</dbReference>
<evidence type="ECO:0000313" key="4">
    <source>
        <dbReference type="Proteomes" id="UP000887013"/>
    </source>
</evidence>
<accession>A0A8X6MP00</accession>